<name>A0ABD1SYK6_9LAMI</name>
<sequence>MKSEILKREYFTPFATREERITNCPDKDHMKELANKATEESSSMYSLGHDDVFTQVIGPDTRGRKRCFGRATFFEELSNTIHNRDNLEVRSLKGKVVDVE</sequence>
<evidence type="ECO:0000313" key="1">
    <source>
        <dbReference type="EMBL" id="KAL2505505.1"/>
    </source>
</evidence>
<gene>
    <name evidence="1" type="ORF">Adt_21126</name>
</gene>
<accession>A0ABD1SYK6</accession>
<proteinExistence type="predicted"/>
<keyword evidence="2" id="KW-1185">Reference proteome</keyword>
<dbReference type="AlphaFoldDB" id="A0ABD1SYK6"/>
<evidence type="ECO:0000313" key="2">
    <source>
        <dbReference type="Proteomes" id="UP001604336"/>
    </source>
</evidence>
<protein>
    <submittedName>
        <fullName evidence="1">Uncharacterized protein</fullName>
    </submittedName>
</protein>
<organism evidence="1 2">
    <name type="scientific">Abeliophyllum distichum</name>
    <dbReference type="NCBI Taxonomy" id="126358"/>
    <lineage>
        <taxon>Eukaryota</taxon>
        <taxon>Viridiplantae</taxon>
        <taxon>Streptophyta</taxon>
        <taxon>Embryophyta</taxon>
        <taxon>Tracheophyta</taxon>
        <taxon>Spermatophyta</taxon>
        <taxon>Magnoliopsida</taxon>
        <taxon>eudicotyledons</taxon>
        <taxon>Gunneridae</taxon>
        <taxon>Pentapetalae</taxon>
        <taxon>asterids</taxon>
        <taxon>lamiids</taxon>
        <taxon>Lamiales</taxon>
        <taxon>Oleaceae</taxon>
        <taxon>Forsythieae</taxon>
        <taxon>Abeliophyllum</taxon>
    </lineage>
</organism>
<comment type="caution">
    <text evidence="1">The sequence shown here is derived from an EMBL/GenBank/DDBJ whole genome shotgun (WGS) entry which is preliminary data.</text>
</comment>
<dbReference type="EMBL" id="JBFOLK010000006">
    <property type="protein sequence ID" value="KAL2505505.1"/>
    <property type="molecule type" value="Genomic_DNA"/>
</dbReference>
<dbReference type="Proteomes" id="UP001604336">
    <property type="component" value="Unassembled WGS sequence"/>
</dbReference>
<reference evidence="2" key="1">
    <citation type="submission" date="2024-07" db="EMBL/GenBank/DDBJ databases">
        <title>Two chromosome-level genome assemblies of Korean endemic species Abeliophyllum distichum and Forsythia ovata (Oleaceae).</title>
        <authorList>
            <person name="Jang H."/>
        </authorList>
    </citation>
    <scope>NUCLEOTIDE SEQUENCE [LARGE SCALE GENOMIC DNA]</scope>
</reference>